<feature type="transmembrane region" description="Helical" evidence="1">
    <location>
        <begin position="132"/>
        <end position="150"/>
    </location>
</feature>
<reference evidence="3 4" key="1">
    <citation type="submission" date="2018-07" db="EMBL/GenBank/DDBJ databases">
        <title>Arthrobacter sp. nov., isolated from raw cow's milk with high bacterial count.</title>
        <authorList>
            <person name="Hahne J."/>
            <person name="Isele D."/>
            <person name="Lipski A."/>
        </authorList>
    </citation>
    <scope>NUCLEOTIDE SEQUENCE [LARGE SCALE GENOMIC DNA]</scope>
    <source>
        <strain evidence="3 4">JZ R-35</strain>
    </source>
</reference>
<protein>
    <submittedName>
        <fullName evidence="3">Tripartite tricarboxylate transporter TctB family protein</fullName>
    </submittedName>
</protein>
<evidence type="ECO:0000259" key="2">
    <source>
        <dbReference type="Pfam" id="PF07331"/>
    </source>
</evidence>
<feature type="domain" description="DUF1468" evidence="2">
    <location>
        <begin position="18"/>
        <end position="159"/>
    </location>
</feature>
<keyword evidence="1" id="KW-0472">Membrane</keyword>
<evidence type="ECO:0000313" key="3">
    <source>
        <dbReference type="EMBL" id="RII41199.1"/>
    </source>
</evidence>
<feature type="transmembrane region" description="Helical" evidence="1">
    <location>
        <begin position="16"/>
        <end position="37"/>
    </location>
</feature>
<proteinExistence type="predicted"/>
<dbReference type="Pfam" id="PF07331">
    <property type="entry name" value="TctB"/>
    <property type="match status" value="1"/>
</dbReference>
<evidence type="ECO:0000256" key="1">
    <source>
        <dbReference type="SAM" id="Phobius"/>
    </source>
</evidence>
<dbReference type="EMBL" id="QQXK01000033">
    <property type="protein sequence ID" value="RII41199.1"/>
    <property type="molecule type" value="Genomic_DNA"/>
</dbReference>
<keyword evidence="4" id="KW-1185">Reference proteome</keyword>
<keyword evidence="1" id="KW-0812">Transmembrane</keyword>
<sequence length="167" mass="17319">MTTAATARPNRSELGLAALLGVVGVVAIVDALGLTSATTTSDPVGPKAMPIAVGILLLVCAVVLALQVLRGGAAEPDAGEDIDPTSAFDWKTLALLVGFFLLNAALINQLGWVISGAIMFWGSCWALGSRRWIVNIFISLALTLATYYGFYFGLGIKLPAGILTGIL</sequence>
<dbReference type="Proteomes" id="UP000265419">
    <property type="component" value="Unassembled WGS sequence"/>
</dbReference>
<feature type="transmembrane region" description="Helical" evidence="1">
    <location>
        <begin position="93"/>
        <end position="120"/>
    </location>
</feature>
<name>A0A399JAH1_9MICC</name>
<dbReference type="InterPro" id="IPR009936">
    <property type="entry name" value="DUF1468"/>
</dbReference>
<gene>
    <name evidence="3" type="ORF">DWB68_13770</name>
</gene>
<comment type="caution">
    <text evidence="3">The sequence shown here is derived from an EMBL/GenBank/DDBJ whole genome shotgun (WGS) entry which is preliminary data.</text>
</comment>
<feature type="transmembrane region" description="Helical" evidence="1">
    <location>
        <begin position="49"/>
        <end position="73"/>
    </location>
</feature>
<evidence type="ECO:0000313" key="4">
    <source>
        <dbReference type="Proteomes" id="UP000265419"/>
    </source>
</evidence>
<dbReference type="AlphaFoldDB" id="A0A399JAH1"/>
<accession>A0A399JAH1</accession>
<organism evidence="3 4">
    <name type="scientific">Galactobacter valiniphilus</name>
    <dbReference type="NCBI Taxonomy" id="2676122"/>
    <lineage>
        <taxon>Bacteria</taxon>
        <taxon>Bacillati</taxon>
        <taxon>Actinomycetota</taxon>
        <taxon>Actinomycetes</taxon>
        <taxon>Micrococcales</taxon>
        <taxon>Micrococcaceae</taxon>
        <taxon>Galactobacter</taxon>
    </lineage>
</organism>
<keyword evidence="1" id="KW-1133">Transmembrane helix</keyword>
<dbReference type="RefSeq" id="WP_119425694.1">
    <property type="nucleotide sequence ID" value="NZ_QQXK01000033.1"/>
</dbReference>